<evidence type="ECO:0000313" key="3">
    <source>
        <dbReference type="Proteomes" id="UP000515928"/>
    </source>
</evidence>
<evidence type="ECO:0000313" key="2">
    <source>
        <dbReference type="EMBL" id="QNN60765.1"/>
    </source>
</evidence>
<evidence type="ECO:0000256" key="1">
    <source>
        <dbReference type="SAM" id="Phobius"/>
    </source>
</evidence>
<name>A0A7G9RYU0_9FIRM</name>
<dbReference type="AlphaFoldDB" id="A0A7G9RYU0"/>
<keyword evidence="3" id="KW-1185">Reference proteome</keyword>
<dbReference type="EMBL" id="CP060715">
    <property type="protein sequence ID" value="QNN60765.1"/>
    <property type="molecule type" value="Genomic_DNA"/>
</dbReference>
<feature type="transmembrane region" description="Helical" evidence="1">
    <location>
        <begin position="88"/>
        <end position="120"/>
    </location>
</feature>
<dbReference type="KEGG" id="eio:H9L01_10445"/>
<feature type="transmembrane region" description="Helical" evidence="1">
    <location>
        <begin position="20"/>
        <end position="37"/>
    </location>
</feature>
<organism evidence="2 3">
    <name type="scientific">Erysipelothrix inopinata</name>
    <dbReference type="NCBI Taxonomy" id="225084"/>
    <lineage>
        <taxon>Bacteria</taxon>
        <taxon>Bacillati</taxon>
        <taxon>Bacillota</taxon>
        <taxon>Erysipelotrichia</taxon>
        <taxon>Erysipelotrichales</taxon>
        <taxon>Erysipelotrichaceae</taxon>
        <taxon>Erysipelothrix</taxon>
    </lineage>
</organism>
<dbReference type="RefSeq" id="WP_187533887.1">
    <property type="nucleotide sequence ID" value="NZ_CBCSHU010000021.1"/>
</dbReference>
<feature type="transmembrane region" description="Helical" evidence="1">
    <location>
        <begin position="140"/>
        <end position="161"/>
    </location>
</feature>
<protein>
    <submittedName>
        <fullName evidence="2">Uncharacterized protein</fullName>
    </submittedName>
</protein>
<proteinExistence type="predicted"/>
<reference evidence="2 3" key="1">
    <citation type="submission" date="2020-08" db="EMBL/GenBank/DDBJ databases">
        <title>Genome sequence of Erysipelothrix inopinata DSM 15511T.</title>
        <authorList>
            <person name="Hyun D.-W."/>
            <person name="Bae J.-W."/>
        </authorList>
    </citation>
    <scope>NUCLEOTIDE SEQUENCE [LARGE SCALE GENOMIC DNA]</scope>
    <source>
        <strain evidence="2 3">DSM 15511</strain>
    </source>
</reference>
<feature type="transmembrane region" description="Helical" evidence="1">
    <location>
        <begin position="57"/>
        <end position="76"/>
    </location>
</feature>
<sequence>MGRKTVKVRPKNKLLERVRVVTQILFMSAPFLLIFMVKMNPDLKGLDFQTIIETHPVILISLMRLCCLPFMAYILYKMDYYTQSVVNDWAVMLSLFLLIASLLLLGQVYFAALIVALIFAFSNKVTLKWQELKETPKRDLLKQCIPSLVMLLVSILIFVVAKRVGL</sequence>
<keyword evidence="1" id="KW-1133">Transmembrane helix</keyword>
<keyword evidence="1" id="KW-0812">Transmembrane</keyword>
<dbReference type="Proteomes" id="UP000515928">
    <property type="component" value="Chromosome"/>
</dbReference>
<accession>A0A7G9RYU0</accession>
<gene>
    <name evidence="2" type="ORF">H9L01_10445</name>
</gene>
<keyword evidence="1" id="KW-0472">Membrane</keyword>